<dbReference type="NCBIfam" id="TIGR00966">
    <property type="entry name" value="transloc_SecF"/>
    <property type="match status" value="1"/>
</dbReference>
<comment type="function">
    <text evidence="9">Part of the Sec protein translocase complex. Interacts with the SecYEG preprotein conducting channel. SecDF uses the proton motive force (PMF) to complete protein translocation after the ATP-dependent function of SecA.</text>
</comment>
<keyword evidence="5 9" id="KW-0653">Protein transport</keyword>
<evidence type="ECO:0000256" key="2">
    <source>
        <dbReference type="ARBA" id="ARBA00022448"/>
    </source>
</evidence>
<dbReference type="GO" id="GO:0006605">
    <property type="term" value="P:protein targeting"/>
    <property type="evidence" value="ECO:0007669"/>
    <property type="project" value="UniProtKB-UniRule"/>
</dbReference>
<evidence type="ECO:0000256" key="8">
    <source>
        <dbReference type="ARBA" id="ARBA00023136"/>
    </source>
</evidence>
<dbReference type="GO" id="GO:0043952">
    <property type="term" value="P:protein transport by the Sec complex"/>
    <property type="evidence" value="ECO:0007669"/>
    <property type="project" value="UniProtKB-UniRule"/>
</dbReference>
<keyword evidence="6 9" id="KW-1133">Transmembrane helix</keyword>
<dbReference type="InterPro" id="IPR005665">
    <property type="entry name" value="SecF_bac"/>
</dbReference>
<reference evidence="11" key="1">
    <citation type="submission" date="2019-04" db="EMBL/GenBank/DDBJ databases">
        <title>Evolution of Biomass-Degrading Anaerobic Consortia Revealed by Metagenomics.</title>
        <authorList>
            <person name="Peng X."/>
        </authorList>
    </citation>
    <scope>NUCLEOTIDE SEQUENCE</scope>
    <source>
        <strain evidence="11">SIG551</strain>
    </source>
</reference>
<dbReference type="GO" id="GO:0005886">
    <property type="term" value="C:plasma membrane"/>
    <property type="evidence" value="ECO:0007669"/>
    <property type="project" value="UniProtKB-SubCell"/>
</dbReference>
<feature type="transmembrane region" description="Helical" evidence="9">
    <location>
        <begin position="172"/>
        <end position="194"/>
    </location>
</feature>
<dbReference type="Gene3D" id="1.20.1640.10">
    <property type="entry name" value="Multidrug efflux transporter AcrB transmembrane domain"/>
    <property type="match status" value="1"/>
</dbReference>
<feature type="domain" description="Protein export membrane protein SecD/SecF C-terminal" evidence="10">
    <location>
        <begin position="120"/>
        <end position="307"/>
    </location>
</feature>
<evidence type="ECO:0000259" key="10">
    <source>
        <dbReference type="Pfam" id="PF02355"/>
    </source>
</evidence>
<proteinExistence type="inferred from homology"/>
<feature type="transmembrane region" description="Helical" evidence="9">
    <location>
        <begin position="279"/>
        <end position="305"/>
    </location>
</feature>
<feature type="transmembrane region" description="Helical" evidence="9">
    <location>
        <begin position="139"/>
        <end position="160"/>
    </location>
</feature>
<dbReference type="GO" id="GO:0065002">
    <property type="term" value="P:intracellular protein transmembrane transport"/>
    <property type="evidence" value="ECO:0007669"/>
    <property type="project" value="UniProtKB-UniRule"/>
</dbReference>
<feature type="transmembrane region" description="Helical" evidence="9">
    <location>
        <begin position="200"/>
        <end position="219"/>
    </location>
</feature>
<comment type="subunit">
    <text evidence="9">Forms a complex with SecD. Part of the essential Sec protein translocation apparatus which comprises SecA, SecYEG and auxiliary proteins SecDF. Other proteins may also be involved.</text>
</comment>
<evidence type="ECO:0000256" key="5">
    <source>
        <dbReference type="ARBA" id="ARBA00022927"/>
    </source>
</evidence>
<comment type="subcellular location">
    <subcellularLocation>
        <location evidence="1 9">Cell membrane</location>
        <topology evidence="1 9">Multi-pass membrane protein</topology>
    </subcellularLocation>
</comment>
<dbReference type="HAMAP" id="MF_01464_B">
    <property type="entry name" value="SecF_B"/>
    <property type="match status" value="1"/>
</dbReference>
<dbReference type="InterPro" id="IPR022813">
    <property type="entry name" value="SecD/SecF_arch_bac"/>
</dbReference>
<comment type="similarity">
    <text evidence="9">Belongs to the SecD/SecF family. SecF subfamily.</text>
</comment>
<gene>
    <name evidence="9 11" type="primary">secF</name>
    <name evidence="11" type="ORF">E7512_01805</name>
</gene>
<keyword evidence="4 9" id="KW-0812">Transmembrane</keyword>
<dbReference type="RefSeq" id="WP_020074642.1">
    <property type="nucleotide sequence ID" value="NZ_JBKWRC010000001.1"/>
</dbReference>
<evidence type="ECO:0000256" key="3">
    <source>
        <dbReference type="ARBA" id="ARBA00022475"/>
    </source>
</evidence>
<keyword evidence="2 9" id="KW-0813">Transport</keyword>
<keyword evidence="7 9" id="KW-0811">Translocation</keyword>
<keyword evidence="8 9" id="KW-0472">Membrane</keyword>
<keyword evidence="3 9" id="KW-1003">Cell membrane</keyword>
<feature type="transmembrane region" description="Helical" evidence="9">
    <location>
        <begin position="251"/>
        <end position="273"/>
    </location>
</feature>
<evidence type="ECO:0000256" key="6">
    <source>
        <dbReference type="ARBA" id="ARBA00022989"/>
    </source>
</evidence>
<dbReference type="AlphaFoldDB" id="A0A928KVC4"/>
<evidence type="ECO:0000256" key="1">
    <source>
        <dbReference type="ARBA" id="ARBA00004651"/>
    </source>
</evidence>
<dbReference type="EMBL" id="SVNY01000001">
    <property type="protein sequence ID" value="MBE6832314.1"/>
    <property type="molecule type" value="Genomic_DNA"/>
</dbReference>
<dbReference type="PRINTS" id="PR01755">
    <property type="entry name" value="SECFTRNLCASE"/>
</dbReference>
<evidence type="ECO:0000313" key="12">
    <source>
        <dbReference type="Proteomes" id="UP000754750"/>
    </source>
</evidence>
<organism evidence="11 12">
    <name type="scientific">Faecalispora sporosphaeroides</name>
    <dbReference type="NCBI Taxonomy" id="1549"/>
    <lineage>
        <taxon>Bacteria</taxon>
        <taxon>Bacillati</taxon>
        <taxon>Bacillota</taxon>
        <taxon>Clostridia</taxon>
        <taxon>Eubacteriales</taxon>
        <taxon>Oscillospiraceae</taxon>
        <taxon>Faecalispora</taxon>
    </lineage>
</organism>
<dbReference type="GO" id="GO:0015450">
    <property type="term" value="F:protein-transporting ATPase activity"/>
    <property type="evidence" value="ECO:0007669"/>
    <property type="project" value="InterPro"/>
</dbReference>
<comment type="caution">
    <text evidence="11">The sequence shown here is derived from an EMBL/GenBank/DDBJ whole genome shotgun (WGS) entry which is preliminary data.</text>
</comment>
<dbReference type="InterPro" id="IPR022645">
    <property type="entry name" value="SecD/SecF_bac"/>
</dbReference>
<protein>
    <recommendedName>
        <fullName evidence="9">Protein-export membrane protein SecF</fullName>
    </recommendedName>
</protein>
<dbReference type="Proteomes" id="UP000754750">
    <property type="component" value="Unassembled WGS sequence"/>
</dbReference>
<dbReference type="Pfam" id="PF02355">
    <property type="entry name" value="SecD_SecF_C"/>
    <property type="match status" value="1"/>
</dbReference>
<evidence type="ECO:0000256" key="4">
    <source>
        <dbReference type="ARBA" id="ARBA00022692"/>
    </source>
</evidence>
<dbReference type="PANTHER" id="PTHR30081:SF8">
    <property type="entry name" value="PROTEIN TRANSLOCASE SUBUNIT SECF"/>
    <property type="match status" value="1"/>
</dbReference>
<dbReference type="InterPro" id="IPR048634">
    <property type="entry name" value="SecD_SecF_C"/>
</dbReference>
<evidence type="ECO:0000256" key="9">
    <source>
        <dbReference type="HAMAP-Rule" id="MF_01464"/>
    </source>
</evidence>
<evidence type="ECO:0000313" key="11">
    <source>
        <dbReference type="EMBL" id="MBE6832314.1"/>
    </source>
</evidence>
<accession>A0A928KVC4</accession>
<feature type="transmembrane region" description="Helical" evidence="9">
    <location>
        <begin position="14"/>
        <end position="33"/>
    </location>
</feature>
<sequence>MKTFHIRFYENRKIYFAISLGLMAIGLIFNIIFGTQLDIQFTGGALIKYSYTGTIDQEKVQDIVQSTTNKPVTVNINEDVKSANDGKAINNVSISFSGTESLTVERQQAVAAALAKEYPNAKFAVVESSSVNPVMGRDFFFKCLLSVLVAALLLIVYIAFRFKKIGGASAGAMAIIALLHDVTMVYFTFVIFRMPINDNFIAVVLTILGYSLNDTIIIYDRIRENRKLMGPKADYGTLVDTSINQTLTRSLYTAACTFAAIAVVYIVSVMYNLDSVQTFALPMMVGIITGCYSSICIAGPLYVMWQKHKQQKKQQAAASSR</sequence>
<dbReference type="SUPFAM" id="SSF82866">
    <property type="entry name" value="Multidrug efflux transporter AcrB transmembrane domain"/>
    <property type="match status" value="1"/>
</dbReference>
<evidence type="ECO:0000256" key="7">
    <source>
        <dbReference type="ARBA" id="ARBA00023010"/>
    </source>
</evidence>
<dbReference type="PANTHER" id="PTHR30081">
    <property type="entry name" value="PROTEIN-EXPORT MEMBRANE PROTEIN SEC"/>
    <property type="match status" value="1"/>
</dbReference>
<name>A0A928KVC4_9FIRM</name>